<dbReference type="RefSeq" id="XP_013755274.1">
    <property type="nucleotide sequence ID" value="XM_013899820.1"/>
</dbReference>
<reference evidence="1 2" key="1">
    <citation type="submission" date="2010-05" db="EMBL/GenBank/DDBJ databases">
        <title>The Genome Sequence of Thecamonas trahens ATCC 50062.</title>
        <authorList>
            <consortium name="The Broad Institute Genome Sequencing Platform"/>
            <person name="Russ C."/>
            <person name="Cuomo C."/>
            <person name="Shea T."/>
            <person name="Young S.K."/>
            <person name="Zeng Q."/>
            <person name="Koehrsen M."/>
            <person name="Haas B."/>
            <person name="Borodovsky M."/>
            <person name="Guigo R."/>
            <person name="Alvarado L."/>
            <person name="Berlin A."/>
            <person name="Bochicchio J."/>
            <person name="Borenstein D."/>
            <person name="Chapman S."/>
            <person name="Chen Z."/>
            <person name="Freedman E."/>
            <person name="Gellesch M."/>
            <person name="Goldberg J."/>
            <person name="Griggs A."/>
            <person name="Gujja S."/>
            <person name="Heilman E."/>
            <person name="Heiman D."/>
            <person name="Hepburn T."/>
            <person name="Howarth C."/>
            <person name="Jen D."/>
            <person name="Larson L."/>
            <person name="Mehta T."/>
            <person name="Park D."/>
            <person name="Pearson M."/>
            <person name="Roberts A."/>
            <person name="Saif S."/>
            <person name="Shenoy N."/>
            <person name="Sisk P."/>
            <person name="Stolte C."/>
            <person name="Sykes S."/>
            <person name="Thomson T."/>
            <person name="Walk T."/>
            <person name="White J."/>
            <person name="Yandava C."/>
            <person name="Burger G."/>
            <person name="Gray M.W."/>
            <person name="Holland P.W.H."/>
            <person name="King N."/>
            <person name="Lang F.B.F."/>
            <person name="Roger A.J."/>
            <person name="Ruiz-Trillo I."/>
            <person name="Lander E."/>
            <person name="Nusbaum C."/>
        </authorList>
    </citation>
    <scope>NUCLEOTIDE SEQUENCE [LARGE SCALE GENOMIC DNA]</scope>
    <source>
        <strain evidence="1 2">ATCC 50062</strain>
    </source>
</reference>
<organism evidence="1 2">
    <name type="scientific">Thecamonas trahens ATCC 50062</name>
    <dbReference type="NCBI Taxonomy" id="461836"/>
    <lineage>
        <taxon>Eukaryota</taxon>
        <taxon>Apusozoa</taxon>
        <taxon>Apusomonadida</taxon>
        <taxon>Apusomonadidae</taxon>
        <taxon>Thecamonas</taxon>
    </lineage>
</organism>
<proteinExistence type="predicted"/>
<evidence type="ECO:0000313" key="1">
    <source>
        <dbReference type="EMBL" id="KNC52474.1"/>
    </source>
</evidence>
<sequence length="84" mass="8406">MSGAPSTGRIAASLVAAVGFMTGAGWVIMSATSPTTNEVLKEMQSGGRDVDVAGILLLDSLLGSARAAKEAEIEARAAADAGRE</sequence>
<dbReference type="Proteomes" id="UP000054408">
    <property type="component" value="Unassembled WGS sequence"/>
</dbReference>
<dbReference type="EMBL" id="GL349473">
    <property type="protein sequence ID" value="KNC52474.1"/>
    <property type="molecule type" value="Genomic_DNA"/>
</dbReference>
<gene>
    <name evidence="1" type="ORF">AMSG_08031</name>
</gene>
<protein>
    <submittedName>
        <fullName evidence="1">Uncharacterized protein</fullName>
    </submittedName>
</protein>
<dbReference type="AlphaFoldDB" id="A0A0L0DJ92"/>
<accession>A0A0L0DJ92</accession>
<keyword evidence="2" id="KW-1185">Reference proteome</keyword>
<evidence type="ECO:0000313" key="2">
    <source>
        <dbReference type="Proteomes" id="UP000054408"/>
    </source>
</evidence>
<name>A0A0L0DJ92_THETB</name>
<dbReference type="GeneID" id="25566815"/>